<dbReference type="EC" id="2.7.13.3" evidence="2"/>
<dbReference type="InterPro" id="IPR036097">
    <property type="entry name" value="HisK_dim/P_sf"/>
</dbReference>
<feature type="domain" description="Histidine kinase" evidence="9">
    <location>
        <begin position="450"/>
        <end position="758"/>
    </location>
</feature>
<feature type="compositionally biased region" description="Polar residues" evidence="7">
    <location>
        <begin position="784"/>
        <end position="798"/>
    </location>
</feature>
<feature type="compositionally biased region" description="Polar residues" evidence="7">
    <location>
        <begin position="46"/>
        <end position="56"/>
    </location>
</feature>
<feature type="region of interest" description="Disordered" evidence="7">
    <location>
        <begin position="1077"/>
        <end position="1096"/>
    </location>
</feature>
<dbReference type="PANTHER" id="PTHR43047:SF66">
    <property type="entry name" value="HISKA"/>
    <property type="match status" value="1"/>
</dbReference>
<evidence type="ECO:0000259" key="10">
    <source>
        <dbReference type="PROSITE" id="PS50110"/>
    </source>
</evidence>
<feature type="compositionally biased region" description="Polar residues" evidence="7">
    <location>
        <begin position="139"/>
        <end position="148"/>
    </location>
</feature>
<name>A0AAD9L5Y7_PAPLA</name>
<feature type="compositionally biased region" description="Basic and acidic residues" evidence="7">
    <location>
        <begin position="888"/>
        <end position="915"/>
    </location>
</feature>
<dbReference type="InterPro" id="IPR005467">
    <property type="entry name" value="His_kinase_dom"/>
</dbReference>
<protein>
    <recommendedName>
        <fullName evidence="2">histidine kinase</fullName>
        <ecNumber evidence="2">2.7.13.3</ecNumber>
    </recommendedName>
</protein>
<dbReference type="PROSITE" id="PS50110">
    <property type="entry name" value="RESPONSE_REGULATORY"/>
    <property type="match status" value="1"/>
</dbReference>
<feature type="transmembrane region" description="Helical" evidence="8">
    <location>
        <begin position="244"/>
        <end position="265"/>
    </location>
</feature>
<evidence type="ECO:0000256" key="1">
    <source>
        <dbReference type="ARBA" id="ARBA00000085"/>
    </source>
</evidence>
<evidence type="ECO:0000313" key="12">
    <source>
        <dbReference type="Proteomes" id="UP001182556"/>
    </source>
</evidence>
<feature type="region of interest" description="Disordered" evidence="7">
    <location>
        <begin position="33"/>
        <end position="114"/>
    </location>
</feature>
<keyword evidence="3 6" id="KW-0597">Phosphoprotein</keyword>
<dbReference type="CDD" id="cd00082">
    <property type="entry name" value="HisKA"/>
    <property type="match status" value="1"/>
</dbReference>
<comment type="catalytic activity">
    <reaction evidence="1">
        <text>ATP + protein L-histidine = ADP + protein N-phospho-L-histidine.</text>
        <dbReference type="EC" id="2.7.13.3"/>
    </reaction>
</comment>
<dbReference type="Gene3D" id="3.30.565.10">
    <property type="entry name" value="Histidine kinase-like ATPase, C-terminal domain"/>
    <property type="match status" value="1"/>
</dbReference>
<evidence type="ECO:0000256" key="2">
    <source>
        <dbReference type="ARBA" id="ARBA00012438"/>
    </source>
</evidence>
<dbReference type="PROSITE" id="PS50109">
    <property type="entry name" value="HIS_KIN"/>
    <property type="match status" value="1"/>
</dbReference>
<dbReference type="Pfam" id="PF00072">
    <property type="entry name" value="Response_reg"/>
    <property type="match status" value="1"/>
</dbReference>
<feature type="region of interest" description="Disordered" evidence="7">
    <location>
        <begin position="131"/>
        <end position="190"/>
    </location>
</feature>
<evidence type="ECO:0000256" key="5">
    <source>
        <dbReference type="ARBA" id="ARBA00022777"/>
    </source>
</evidence>
<feature type="transmembrane region" description="Helical" evidence="8">
    <location>
        <begin position="298"/>
        <end position="318"/>
    </location>
</feature>
<feature type="region of interest" description="Disordered" evidence="7">
    <location>
        <begin position="850"/>
        <end position="951"/>
    </location>
</feature>
<dbReference type="SUPFAM" id="SSF47384">
    <property type="entry name" value="Homodimeric domain of signal transducing histidine kinase"/>
    <property type="match status" value="1"/>
</dbReference>
<keyword evidence="8" id="KW-0472">Membrane</keyword>
<gene>
    <name evidence="11" type="ORF">DB88DRAFT_490731</name>
</gene>
<keyword evidence="5" id="KW-0418">Kinase</keyword>
<feature type="compositionally biased region" description="Polar residues" evidence="7">
    <location>
        <begin position="62"/>
        <end position="81"/>
    </location>
</feature>
<dbReference type="PANTHER" id="PTHR43047">
    <property type="entry name" value="TWO-COMPONENT HISTIDINE PROTEIN KINASE"/>
    <property type="match status" value="1"/>
</dbReference>
<dbReference type="SUPFAM" id="SSF55874">
    <property type="entry name" value="ATPase domain of HSP90 chaperone/DNA topoisomerase II/histidine kinase"/>
    <property type="match status" value="1"/>
</dbReference>
<evidence type="ECO:0000256" key="3">
    <source>
        <dbReference type="ARBA" id="ARBA00022553"/>
    </source>
</evidence>
<dbReference type="Gene3D" id="3.40.50.2300">
    <property type="match status" value="1"/>
</dbReference>
<dbReference type="SMART" id="SM00388">
    <property type="entry name" value="HisKA"/>
    <property type="match status" value="1"/>
</dbReference>
<evidence type="ECO:0000313" key="11">
    <source>
        <dbReference type="EMBL" id="KAK1924518.1"/>
    </source>
</evidence>
<dbReference type="GO" id="GO:0009927">
    <property type="term" value="F:histidine phosphotransfer kinase activity"/>
    <property type="evidence" value="ECO:0007669"/>
    <property type="project" value="TreeGrafter"/>
</dbReference>
<dbReference type="SMART" id="SM00387">
    <property type="entry name" value="HATPase_c"/>
    <property type="match status" value="1"/>
</dbReference>
<keyword evidence="8" id="KW-0812">Transmembrane</keyword>
<dbReference type="InterPro" id="IPR036890">
    <property type="entry name" value="HATPase_C_sf"/>
</dbReference>
<feature type="transmembrane region" description="Helical" evidence="8">
    <location>
        <begin position="338"/>
        <end position="356"/>
    </location>
</feature>
<dbReference type="Pfam" id="PF02518">
    <property type="entry name" value="HATPase_c"/>
    <property type="match status" value="1"/>
</dbReference>
<evidence type="ECO:0000256" key="7">
    <source>
        <dbReference type="SAM" id="MobiDB-lite"/>
    </source>
</evidence>
<accession>A0AAD9L5Y7</accession>
<dbReference type="InterPro" id="IPR003594">
    <property type="entry name" value="HATPase_dom"/>
</dbReference>
<keyword evidence="8" id="KW-1133">Transmembrane helix</keyword>
<proteinExistence type="predicted"/>
<feature type="transmembrane region" description="Helical" evidence="8">
    <location>
        <begin position="271"/>
        <end position="291"/>
    </location>
</feature>
<sequence>MFGQNAQAGPSQKTRFDGKTSRLASLWESFVQHVTPPSHPSTTSSALDSSMNQTDTYYGDSSFEQPISNFPIQTTSGQSTSRLRRFHSRRKGNNKSSAGANSTSRYGDDEDPNAVFEPVSHLVVDANFEHFTPHPAKSDSGTSRTPGRSATPGTDGDYTGTGKSEEDDLDDGRATNGTNREHRTKSEASVLDTAQRWVQKIPGYEFTTESAWPAVKHFFDQSFPEPAKERSFQKEAWFQQKQGAMLSAAYFLISWALTIGLLPLPLSKFNWWAYFGLAGAMILPIPFLVIFDFPRRHNLIWQTVLVGATWVMSDVLIGEMYSCGFFTLDHNTCGTRNFLNFLGFGYGLPTLAILALRQSRAMAMFGVIQWQIVVGVLLVHQGHAPKLFYRNMINFGLFHVFLIGTSFLKERSDRQMFALRQQLKMQYRATQSAQVMERRASDSKKRFVSYIFHEVRVPLNTALLAVQNLEGENVFKGLPGDQSEMVHGLMGSLTMMEKVLNDVLSFNRMESGKFAQARKPFEFHKSIQLVALSHRMQAQMAGIDLLVDLDKDIDKLGGVFIGDEMRLRQVASNLVSNSIKFTSKGSVRIVTKLLYPRMEPTPGSEIDDPLVEAARNLQAAQEMEEATRMERLAAVGLGGGYDAEKGSVRIEAKRLSGAKDREKAALGHHEEEKKKTTKAVVRVEVHDTGVGLRKSDIIDNRLFSPYVQTEIGRRQGGKGSGLGLALVRQIVKLSNGRLGVESEFGKGSMFWFELPYSLPPPKRDTNLLHPDGPTGPAGPGSGGQKSPTLSRAPTTSGALGSAGLDMIVETSSPGVHNDGVTGFDFATGARDAGPAVVEKERPVMVTTESTAPLLGSSTSSRRRSSDIAREGVITATFPPVEGSEPEESPDRDLFVQPAEGRDFFRTESIGRRSSDDSGLLAAKPKKDRGSAASTAKSGKQAKEAKAAKEASEPPLCTLVVDDDKLTRMLMSRMITRLGHQVTTAENGKIALDMIRDSFEQKDNAPRFDIVFLDNQMPLMSGVEVAREVREMGCPIFIAGCTGNALREDQEEYISAGADEIIPKPIHQKSVEEMIREARKRVRGETRPRETNDLDSP</sequence>
<dbReference type="SMART" id="SM00448">
    <property type="entry name" value="REC"/>
    <property type="match status" value="1"/>
</dbReference>
<dbReference type="Gene3D" id="1.10.287.130">
    <property type="match status" value="1"/>
</dbReference>
<feature type="compositionally biased region" description="Low complexity" evidence="7">
    <location>
        <begin position="151"/>
        <end position="162"/>
    </location>
</feature>
<evidence type="ECO:0000256" key="6">
    <source>
        <dbReference type="PROSITE-ProRule" id="PRU00169"/>
    </source>
</evidence>
<evidence type="ECO:0000259" key="9">
    <source>
        <dbReference type="PROSITE" id="PS50109"/>
    </source>
</evidence>
<dbReference type="InterPro" id="IPR011006">
    <property type="entry name" value="CheY-like_superfamily"/>
</dbReference>
<dbReference type="AlphaFoldDB" id="A0AAD9L5Y7"/>
<feature type="transmembrane region" description="Helical" evidence="8">
    <location>
        <begin position="363"/>
        <end position="382"/>
    </location>
</feature>
<dbReference type="GO" id="GO:0005886">
    <property type="term" value="C:plasma membrane"/>
    <property type="evidence" value="ECO:0007669"/>
    <property type="project" value="TreeGrafter"/>
</dbReference>
<dbReference type="InterPro" id="IPR004358">
    <property type="entry name" value="Sig_transdc_His_kin-like_C"/>
</dbReference>
<evidence type="ECO:0000256" key="4">
    <source>
        <dbReference type="ARBA" id="ARBA00022679"/>
    </source>
</evidence>
<feature type="compositionally biased region" description="Polar residues" evidence="7">
    <location>
        <begin position="94"/>
        <end position="105"/>
    </location>
</feature>
<evidence type="ECO:0000256" key="8">
    <source>
        <dbReference type="SAM" id="Phobius"/>
    </source>
</evidence>
<feature type="compositionally biased region" description="Basic residues" evidence="7">
    <location>
        <begin position="82"/>
        <end position="93"/>
    </location>
</feature>
<comment type="caution">
    <text evidence="11">The sequence shown here is derived from an EMBL/GenBank/DDBJ whole genome shotgun (WGS) entry which is preliminary data.</text>
</comment>
<dbReference type="EMBL" id="JAODAN010000005">
    <property type="protein sequence ID" value="KAK1924518.1"/>
    <property type="molecule type" value="Genomic_DNA"/>
</dbReference>
<dbReference type="CDD" id="cd17546">
    <property type="entry name" value="REC_hyHK_CKI1_RcsC-like"/>
    <property type="match status" value="1"/>
</dbReference>
<dbReference type="Pfam" id="PF00512">
    <property type="entry name" value="HisKA"/>
    <property type="match status" value="1"/>
</dbReference>
<feature type="region of interest" description="Disordered" evidence="7">
    <location>
        <begin position="762"/>
        <end position="800"/>
    </location>
</feature>
<dbReference type="Proteomes" id="UP001182556">
    <property type="component" value="Unassembled WGS sequence"/>
</dbReference>
<feature type="modified residue" description="4-aspartylphosphate" evidence="6">
    <location>
        <position position="1013"/>
    </location>
</feature>
<dbReference type="GO" id="GO:0000155">
    <property type="term" value="F:phosphorelay sensor kinase activity"/>
    <property type="evidence" value="ECO:0007669"/>
    <property type="project" value="InterPro"/>
</dbReference>
<feature type="compositionally biased region" description="Basic and acidic residues" evidence="7">
    <location>
        <begin position="940"/>
        <end position="951"/>
    </location>
</feature>
<organism evidence="11 12">
    <name type="scientific">Papiliotrema laurentii</name>
    <name type="common">Cryptococcus laurentii</name>
    <dbReference type="NCBI Taxonomy" id="5418"/>
    <lineage>
        <taxon>Eukaryota</taxon>
        <taxon>Fungi</taxon>
        <taxon>Dikarya</taxon>
        <taxon>Basidiomycota</taxon>
        <taxon>Agaricomycotina</taxon>
        <taxon>Tremellomycetes</taxon>
        <taxon>Tremellales</taxon>
        <taxon>Rhynchogastremaceae</taxon>
        <taxon>Papiliotrema</taxon>
    </lineage>
</organism>
<reference evidence="11" key="1">
    <citation type="submission" date="2023-02" db="EMBL/GenBank/DDBJ databases">
        <title>Identification and recombinant expression of a fungal hydrolase from Papiliotrema laurentii that hydrolyzes apple cutin and clears colloidal polyester polyurethane.</title>
        <authorList>
            <consortium name="DOE Joint Genome Institute"/>
            <person name="Roman V.A."/>
            <person name="Bojanowski C."/>
            <person name="Crable B.R."/>
            <person name="Wagner D.N."/>
            <person name="Hung C.S."/>
            <person name="Nadeau L.J."/>
            <person name="Schratz L."/>
            <person name="Haridas S."/>
            <person name="Pangilinan J."/>
            <person name="Lipzen A."/>
            <person name="Na H."/>
            <person name="Yan M."/>
            <person name="Ng V."/>
            <person name="Grigoriev I.V."/>
            <person name="Spatafora J.W."/>
            <person name="Barlow D."/>
            <person name="Biffinger J."/>
            <person name="Kelley-Loughnane N."/>
            <person name="Varaljay V.A."/>
            <person name="Crookes-Goodson W.J."/>
        </authorList>
    </citation>
    <scope>NUCLEOTIDE SEQUENCE</scope>
    <source>
        <strain evidence="11">5307AH</strain>
    </source>
</reference>
<feature type="transmembrane region" description="Helical" evidence="8">
    <location>
        <begin position="388"/>
        <end position="408"/>
    </location>
</feature>
<dbReference type="PRINTS" id="PR00344">
    <property type="entry name" value="BCTRLSENSOR"/>
</dbReference>
<dbReference type="InterPro" id="IPR003661">
    <property type="entry name" value="HisK_dim/P_dom"/>
</dbReference>
<dbReference type="SUPFAM" id="SSF52172">
    <property type="entry name" value="CheY-like"/>
    <property type="match status" value="1"/>
</dbReference>
<dbReference type="InterPro" id="IPR001789">
    <property type="entry name" value="Sig_transdc_resp-reg_receiver"/>
</dbReference>
<keyword evidence="12" id="KW-1185">Reference proteome</keyword>
<feature type="domain" description="Response regulatory" evidence="10">
    <location>
        <begin position="956"/>
        <end position="1078"/>
    </location>
</feature>
<keyword evidence="4" id="KW-0808">Transferase</keyword>